<dbReference type="InterPro" id="IPR036188">
    <property type="entry name" value="FAD/NAD-bd_sf"/>
</dbReference>
<dbReference type="InterPro" id="IPR006076">
    <property type="entry name" value="FAD-dep_OxRdtase"/>
</dbReference>
<name>A0A1I4L681_9ACTN</name>
<evidence type="ECO:0000313" key="6">
    <source>
        <dbReference type="EMBL" id="SFL86545.1"/>
    </source>
</evidence>
<accession>A0A1I4L681</accession>
<keyword evidence="4" id="KW-0560">Oxidoreductase</keyword>
<gene>
    <name evidence="6" type="ORF">SAMN04488085_12044</name>
</gene>
<evidence type="ECO:0000313" key="7">
    <source>
        <dbReference type="Proteomes" id="UP000199152"/>
    </source>
</evidence>
<dbReference type="Gene3D" id="3.30.9.10">
    <property type="entry name" value="D-Amino Acid Oxidase, subunit A, domain 2"/>
    <property type="match status" value="1"/>
</dbReference>
<dbReference type="InParanoid" id="A0A1I4L681"/>
<dbReference type="SUPFAM" id="SSF54373">
    <property type="entry name" value="FAD-linked reductases, C-terminal domain"/>
    <property type="match status" value="1"/>
</dbReference>
<evidence type="ECO:0000256" key="4">
    <source>
        <dbReference type="ARBA" id="ARBA00023002"/>
    </source>
</evidence>
<protein>
    <submittedName>
        <fullName evidence="6">Sarcosine oxidase</fullName>
    </submittedName>
</protein>
<evidence type="ECO:0000259" key="5">
    <source>
        <dbReference type="Pfam" id="PF01266"/>
    </source>
</evidence>
<keyword evidence="3" id="KW-0274">FAD</keyword>
<evidence type="ECO:0000256" key="2">
    <source>
        <dbReference type="ARBA" id="ARBA00022630"/>
    </source>
</evidence>
<comment type="cofactor">
    <cofactor evidence="1">
        <name>FAD</name>
        <dbReference type="ChEBI" id="CHEBI:57692"/>
    </cofactor>
</comment>
<evidence type="ECO:0000256" key="1">
    <source>
        <dbReference type="ARBA" id="ARBA00001974"/>
    </source>
</evidence>
<evidence type="ECO:0000256" key="3">
    <source>
        <dbReference type="ARBA" id="ARBA00022827"/>
    </source>
</evidence>
<reference evidence="6 7" key="1">
    <citation type="submission" date="2016-10" db="EMBL/GenBank/DDBJ databases">
        <authorList>
            <person name="de Groot N.N."/>
        </authorList>
    </citation>
    <scope>NUCLEOTIDE SEQUENCE [LARGE SCALE GENOMIC DNA]</scope>
    <source>
        <strain evidence="6 7">DSM 45317</strain>
    </source>
</reference>
<dbReference type="InterPro" id="IPR045170">
    <property type="entry name" value="MTOX"/>
</dbReference>
<keyword evidence="7" id="KW-1185">Reference proteome</keyword>
<dbReference type="Gene3D" id="3.50.50.60">
    <property type="entry name" value="FAD/NAD(P)-binding domain"/>
    <property type="match status" value="1"/>
</dbReference>
<proteinExistence type="predicted"/>
<feature type="domain" description="FAD dependent oxidoreductase" evidence="5">
    <location>
        <begin position="2"/>
        <end position="348"/>
    </location>
</feature>
<dbReference type="AlphaFoldDB" id="A0A1I4L681"/>
<dbReference type="GO" id="GO:0050660">
    <property type="term" value="F:flavin adenine dinucleotide binding"/>
    <property type="evidence" value="ECO:0007669"/>
    <property type="project" value="InterPro"/>
</dbReference>
<dbReference type="Pfam" id="PF01266">
    <property type="entry name" value="DAO"/>
    <property type="match status" value="1"/>
</dbReference>
<keyword evidence="2" id="KW-0285">Flavoprotein</keyword>
<dbReference type="EMBL" id="FOSW01000020">
    <property type="protein sequence ID" value="SFL86545.1"/>
    <property type="molecule type" value="Genomic_DNA"/>
</dbReference>
<dbReference type="PANTHER" id="PTHR10961:SF7">
    <property type="entry name" value="FAD DEPENDENT OXIDOREDUCTASE DOMAIN-CONTAINING PROTEIN"/>
    <property type="match status" value="1"/>
</dbReference>
<dbReference type="SUPFAM" id="SSF51905">
    <property type="entry name" value="FAD/NAD(P)-binding domain"/>
    <property type="match status" value="1"/>
</dbReference>
<dbReference type="RefSeq" id="WP_218146391.1">
    <property type="nucleotide sequence ID" value="NZ_FOSW01000020.1"/>
</dbReference>
<dbReference type="STRING" id="504800.SAMN04488085_12044"/>
<dbReference type="GO" id="GO:0008115">
    <property type="term" value="F:sarcosine oxidase activity"/>
    <property type="evidence" value="ECO:0007669"/>
    <property type="project" value="TreeGrafter"/>
</dbReference>
<dbReference type="Proteomes" id="UP000199152">
    <property type="component" value="Unassembled WGS sequence"/>
</dbReference>
<sequence length="368" mass="38158">MVGGGVVGSAAAWALARRGVGVVLLEQFGPGHALGASHGRSRIYRSTYPQPHHQALVAEARELWAQLEAETGTTLLHPGPGVATAAPGPGQDRLRAVAAAMDAAGVPYEWLSPTAAAERWPGLRFPGPVLHEPHTAGRVDADAAVTALQAAAATHDAVVRHHRRVTALEPDGEGVCVRSAAGAVVRARAAVVAAGAWTRDVLGDDVRLPPLRVTQEQPAHFRPLDPGLEWPAFTADPDPDEGWPSGVYGLSSPGEGVKVGFHGTGPECHPDARDFTAEPGQLALLQEYVRRWLPGLDADDPEPVSCTYTSTPTGEFVLDRIGPVVVAAGFSGHGFKSAPAIGRVLADLALGAPAGVEAFALGAHAART</sequence>
<organism evidence="6 7">
    <name type="scientific">Geodermatophilus ruber</name>
    <dbReference type="NCBI Taxonomy" id="504800"/>
    <lineage>
        <taxon>Bacteria</taxon>
        <taxon>Bacillati</taxon>
        <taxon>Actinomycetota</taxon>
        <taxon>Actinomycetes</taxon>
        <taxon>Geodermatophilales</taxon>
        <taxon>Geodermatophilaceae</taxon>
        <taxon>Geodermatophilus</taxon>
    </lineage>
</organism>
<dbReference type="PANTHER" id="PTHR10961">
    <property type="entry name" value="PEROXISOMAL SARCOSINE OXIDASE"/>
    <property type="match status" value="1"/>
</dbReference>